<reference evidence="8" key="1">
    <citation type="journal article" date="2013" name="Science">
        <title>The Amborella genome and the evolution of flowering plants.</title>
        <authorList>
            <consortium name="Amborella Genome Project"/>
        </authorList>
    </citation>
    <scope>NUCLEOTIDE SEQUENCE [LARGE SCALE GENOMIC DNA]</scope>
</reference>
<feature type="transmembrane region" description="Helical" evidence="6">
    <location>
        <begin position="54"/>
        <end position="73"/>
    </location>
</feature>
<dbReference type="Pfam" id="PF04819">
    <property type="entry name" value="DUF716"/>
    <property type="match status" value="1"/>
</dbReference>
<accession>W1PGY8</accession>
<comment type="similarity">
    <text evidence="2">Belongs to the TMEM45 family.</text>
</comment>
<comment type="subcellular location">
    <subcellularLocation>
        <location evidence="1">Membrane</location>
        <topology evidence="1">Multi-pass membrane protein</topology>
    </subcellularLocation>
</comment>
<evidence type="ECO:0000256" key="2">
    <source>
        <dbReference type="ARBA" id="ARBA00006948"/>
    </source>
</evidence>
<dbReference type="Proteomes" id="UP000017836">
    <property type="component" value="Unassembled WGS sequence"/>
</dbReference>
<evidence type="ECO:0000256" key="5">
    <source>
        <dbReference type="ARBA" id="ARBA00023136"/>
    </source>
</evidence>
<feature type="transmembrane region" description="Helical" evidence="6">
    <location>
        <begin position="156"/>
        <end position="174"/>
    </location>
</feature>
<feature type="transmembrane region" description="Helical" evidence="6">
    <location>
        <begin position="93"/>
        <end position="112"/>
    </location>
</feature>
<dbReference type="PANTHER" id="PTHR47830">
    <property type="entry name" value="OS11G0534100 PROTEIN"/>
    <property type="match status" value="1"/>
</dbReference>
<dbReference type="HOGENOM" id="CLU_063151_0_0_1"/>
<dbReference type="AlphaFoldDB" id="W1PGY8"/>
<dbReference type="OrthoDB" id="1924702at2759"/>
<evidence type="ECO:0000256" key="3">
    <source>
        <dbReference type="ARBA" id="ARBA00022692"/>
    </source>
</evidence>
<keyword evidence="5 6" id="KW-0472">Membrane</keyword>
<evidence type="ECO:0000313" key="7">
    <source>
        <dbReference type="EMBL" id="ERN06365.1"/>
    </source>
</evidence>
<proteinExistence type="inferred from homology"/>
<dbReference type="PANTHER" id="PTHR47830:SF1">
    <property type="entry name" value="OS11G0534100 PROTEIN"/>
    <property type="match status" value="1"/>
</dbReference>
<dbReference type="OMA" id="AKPYHPL"/>
<feature type="transmembrane region" description="Helical" evidence="6">
    <location>
        <begin position="244"/>
        <end position="264"/>
    </location>
</feature>
<keyword evidence="4 6" id="KW-1133">Transmembrane helix</keyword>
<evidence type="ECO:0000256" key="1">
    <source>
        <dbReference type="ARBA" id="ARBA00004141"/>
    </source>
</evidence>
<dbReference type="InterPro" id="IPR006904">
    <property type="entry name" value="DUF716"/>
</dbReference>
<keyword evidence="8" id="KW-1185">Reference proteome</keyword>
<protein>
    <submittedName>
        <fullName evidence="7">Uncharacterized protein</fullName>
    </submittedName>
</protein>
<dbReference type="eggNOG" id="ENOG502QTFJ">
    <property type="taxonomic scope" value="Eukaryota"/>
</dbReference>
<evidence type="ECO:0000313" key="8">
    <source>
        <dbReference type="Proteomes" id="UP000017836"/>
    </source>
</evidence>
<keyword evidence="3 6" id="KW-0812">Transmembrane</keyword>
<evidence type="ECO:0000256" key="6">
    <source>
        <dbReference type="SAM" id="Phobius"/>
    </source>
</evidence>
<dbReference type="GO" id="GO:0016020">
    <property type="term" value="C:membrane"/>
    <property type="evidence" value="ECO:0007669"/>
    <property type="project" value="UniProtKB-SubCell"/>
</dbReference>
<dbReference type="KEGG" id="atr:18434559"/>
<dbReference type="Gramene" id="ERN06365">
    <property type="protein sequence ID" value="ERN06365"/>
    <property type="gene ID" value="AMTR_s00016p00245420"/>
</dbReference>
<organism evidence="7 8">
    <name type="scientific">Amborella trichopoda</name>
    <dbReference type="NCBI Taxonomy" id="13333"/>
    <lineage>
        <taxon>Eukaryota</taxon>
        <taxon>Viridiplantae</taxon>
        <taxon>Streptophyta</taxon>
        <taxon>Embryophyta</taxon>
        <taxon>Tracheophyta</taxon>
        <taxon>Spermatophyta</taxon>
        <taxon>Magnoliopsida</taxon>
        <taxon>Amborellales</taxon>
        <taxon>Amborellaceae</taxon>
        <taxon>Amborella</taxon>
    </lineage>
</organism>
<dbReference type="EMBL" id="KI393908">
    <property type="protein sequence ID" value="ERN06365.1"/>
    <property type="molecule type" value="Genomic_DNA"/>
</dbReference>
<evidence type="ECO:0000256" key="4">
    <source>
        <dbReference type="ARBA" id="ARBA00022989"/>
    </source>
</evidence>
<name>W1PGY8_AMBTC</name>
<gene>
    <name evidence="7" type="ORF">AMTR_s00016p00245420</name>
</gene>
<feature type="transmembrane region" description="Helical" evidence="6">
    <location>
        <begin position="124"/>
        <end position="150"/>
    </location>
</feature>
<sequence length="298" mass="32526">MAVLLIHLLSSFLLFSLGLYQVLSSTKSYLRSPRDYAARLYHPFPFSLSSLKHLPLYLLIFSLSFSLLHQLLLSSAPDPLVKGSSSVYHFSSLQIAAVLFIFLFLSLAILLSETTTLFPLPNDVFCLIASVAFSLHYTVSISSSSLTLGIEGKCDAISARISAASAVFSLILAFNPRFFVADLALGASICLQGLWVLQTGLSLYAEAFIPEGCHQLLDVATGVEGSTRCDLEESRFRAMALLDLVFLFHVIFVLVVVVLAYAVLMKFVGVRRLGPYEALPTTTDSNHVQMKSLSGTQA</sequence>
<feature type="transmembrane region" description="Helical" evidence="6">
    <location>
        <begin position="6"/>
        <end position="23"/>
    </location>
</feature>